<comment type="caution">
    <text evidence="2">The sequence shown here is derived from an EMBL/GenBank/DDBJ whole genome shotgun (WGS) entry which is preliminary data.</text>
</comment>
<proteinExistence type="predicted"/>
<evidence type="ECO:0000313" key="2">
    <source>
        <dbReference type="EMBL" id="ORZ17851.1"/>
    </source>
</evidence>
<evidence type="ECO:0000313" key="3">
    <source>
        <dbReference type="Proteomes" id="UP000193560"/>
    </source>
</evidence>
<evidence type="ECO:0000256" key="1">
    <source>
        <dbReference type="SAM" id="MobiDB-lite"/>
    </source>
</evidence>
<gene>
    <name evidence="2" type="ORF">BCR42DRAFT_412641</name>
</gene>
<keyword evidence="3" id="KW-1185">Reference proteome</keyword>
<organism evidence="2 3">
    <name type="scientific">Absidia repens</name>
    <dbReference type="NCBI Taxonomy" id="90262"/>
    <lineage>
        <taxon>Eukaryota</taxon>
        <taxon>Fungi</taxon>
        <taxon>Fungi incertae sedis</taxon>
        <taxon>Mucoromycota</taxon>
        <taxon>Mucoromycotina</taxon>
        <taxon>Mucoromycetes</taxon>
        <taxon>Mucorales</taxon>
        <taxon>Cunninghamellaceae</taxon>
        <taxon>Absidia</taxon>
    </lineage>
</organism>
<feature type="compositionally biased region" description="Polar residues" evidence="1">
    <location>
        <begin position="287"/>
        <end position="318"/>
    </location>
</feature>
<name>A0A1X2IJV7_9FUNG</name>
<sequence length="318" mass="35096">MVKSSHKKYRTKSLLKDLLKGQKHQQKQLDQQKKILTAIQLQLQQLISNGSSANEGRTTSTINDMNGGRNIASGTASTATVQVSETIPALEPGPTPTPETEGAVTTDIVTDSIDYDGVIPWPRYMNSKRSCRLYVRGIPKDIVVKAVKNHLVRGITIDFNDKQMKAASRSSDDDFAERRALLVWQRIASATKTVCDQEGTPALNVSSHLQLPGGLTTRIIDKVEAALLKDTILIGRAEDHWMAKYFISRYLKNTLTKCRRLGKMDLLPSSDDGQVEQNGQVEPPTEVEQNGQEHSSSSLPGLEQEGQSSWSLLGMVQQ</sequence>
<accession>A0A1X2IJV7</accession>
<dbReference type="Proteomes" id="UP000193560">
    <property type="component" value="Unassembled WGS sequence"/>
</dbReference>
<dbReference type="AlphaFoldDB" id="A0A1X2IJV7"/>
<protein>
    <submittedName>
        <fullName evidence="2">Uncharacterized protein</fullName>
    </submittedName>
</protein>
<dbReference type="EMBL" id="MCGE01000009">
    <property type="protein sequence ID" value="ORZ17851.1"/>
    <property type="molecule type" value="Genomic_DNA"/>
</dbReference>
<feature type="compositionally biased region" description="Polar residues" evidence="1">
    <location>
        <begin position="271"/>
        <end position="280"/>
    </location>
</feature>
<reference evidence="2 3" key="1">
    <citation type="submission" date="2016-07" db="EMBL/GenBank/DDBJ databases">
        <title>Pervasive Adenine N6-methylation of Active Genes in Fungi.</title>
        <authorList>
            <consortium name="DOE Joint Genome Institute"/>
            <person name="Mondo S.J."/>
            <person name="Dannebaum R.O."/>
            <person name="Kuo R.C."/>
            <person name="Labutti K."/>
            <person name="Haridas S."/>
            <person name="Kuo A."/>
            <person name="Salamov A."/>
            <person name="Ahrendt S.R."/>
            <person name="Lipzen A."/>
            <person name="Sullivan W."/>
            <person name="Andreopoulos W.B."/>
            <person name="Clum A."/>
            <person name="Lindquist E."/>
            <person name="Daum C."/>
            <person name="Ramamoorthy G.K."/>
            <person name="Gryganskyi A."/>
            <person name="Culley D."/>
            <person name="Magnuson J.K."/>
            <person name="James T.Y."/>
            <person name="O'Malley M.A."/>
            <person name="Stajich J.E."/>
            <person name="Spatafora J.W."/>
            <person name="Visel A."/>
            <person name="Grigoriev I.V."/>
        </authorList>
    </citation>
    <scope>NUCLEOTIDE SEQUENCE [LARGE SCALE GENOMIC DNA]</scope>
    <source>
        <strain evidence="2 3">NRRL 1336</strain>
    </source>
</reference>
<feature type="region of interest" description="Disordered" evidence="1">
    <location>
        <begin position="266"/>
        <end position="318"/>
    </location>
</feature>